<feature type="compositionally biased region" description="Polar residues" evidence="1">
    <location>
        <begin position="24"/>
        <end position="33"/>
    </location>
</feature>
<accession>A0A1S3I3K5</accession>
<dbReference type="RefSeq" id="XP_013392847.1">
    <property type="nucleotide sequence ID" value="XM_013537393.1"/>
</dbReference>
<name>A0A1S3I3K5_LINAN</name>
<feature type="compositionally biased region" description="Polar residues" evidence="1">
    <location>
        <begin position="96"/>
        <end position="109"/>
    </location>
</feature>
<gene>
    <name evidence="3" type="primary">LOC106160724</name>
</gene>
<feature type="region of interest" description="Disordered" evidence="1">
    <location>
        <begin position="1"/>
        <end position="162"/>
    </location>
</feature>
<dbReference type="STRING" id="7574.A0A1S3I3K5"/>
<reference evidence="3" key="1">
    <citation type="submission" date="2025-08" db="UniProtKB">
        <authorList>
            <consortium name="RefSeq"/>
        </authorList>
    </citation>
    <scope>IDENTIFICATION</scope>
    <source>
        <tissue evidence="3">Gonads</tissue>
    </source>
</reference>
<feature type="compositionally biased region" description="Low complexity" evidence="1">
    <location>
        <begin position="111"/>
        <end position="137"/>
    </location>
</feature>
<organism evidence="2 3">
    <name type="scientific">Lingula anatina</name>
    <name type="common">Brachiopod</name>
    <name type="synonym">Lingula unguis</name>
    <dbReference type="NCBI Taxonomy" id="7574"/>
    <lineage>
        <taxon>Eukaryota</taxon>
        <taxon>Metazoa</taxon>
        <taxon>Spiralia</taxon>
        <taxon>Lophotrochozoa</taxon>
        <taxon>Brachiopoda</taxon>
        <taxon>Linguliformea</taxon>
        <taxon>Lingulata</taxon>
        <taxon>Lingulida</taxon>
        <taxon>Linguloidea</taxon>
        <taxon>Lingulidae</taxon>
        <taxon>Lingula</taxon>
    </lineage>
</organism>
<dbReference type="InParanoid" id="A0A1S3I3K5"/>
<sequence length="162" mass="17289">MTKFQSQPRPSAPVGPDFKPKMSNMPTSSQQSGPVKPTFPAYSSSATLSAPPTAPSATISAAPTVKKPESSSGMTTKLVHPEEDISLEEKRASLPRYQNRQMAPQTTISAPPMMNMPRMPQGGQMQPPMSQMNNGGSRPPGPPGPMGYGMMRPPMMGAQGRY</sequence>
<dbReference type="AlphaFoldDB" id="A0A1S3I3K5"/>
<feature type="compositionally biased region" description="Low complexity" evidence="1">
    <location>
        <begin position="40"/>
        <end position="64"/>
    </location>
</feature>
<dbReference type="OrthoDB" id="1306014at2759"/>
<evidence type="ECO:0000313" key="3">
    <source>
        <dbReference type="RefSeq" id="XP_013392847.1"/>
    </source>
</evidence>
<keyword evidence="2" id="KW-1185">Reference proteome</keyword>
<proteinExistence type="predicted"/>
<dbReference type="GeneID" id="106160724"/>
<feature type="compositionally biased region" description="Low complexity" evidence="1">
    <location>
        <begin position="148"/>
        <end position="162"/>
    </location>
</feature>
<evidence type="ECO:0000256" key="1">
    <source>
        <dbReference type="SAM" id="MobiDB-lite"/>
    </source>
</evidence>
<evidence type="ECO:0000313" key="2">
    <source>
        <dbReference type="Proteomes" id="UP000085678"/>
    </source>
</evidence>
<dbReference type="Proteomes" id="UP000085678">
    <property type="component" value="Unplaced"/>
</dbReference>
<protein>
    <submittedName>
        <fullName evidence="3">BUB3-interacting and GLEBS motif-containing protein ZNF207</fullName>
    </submittedName>
</protein>
<dbReference type="KEGG" id="lak:106160724"/>
<feature type="compositionally biased region" description="Basic and acidic residues" evidence="1">
    <location>
        <begin position="79"/>
        <end position="92"/>
    </location>
</feature>